<dbReference type="EMBL" id="ACZI02000003">
    <property type="protein sequence ID" value="EFV13996.2"/>
    <property type="molecule type" value="Genomic_DNA"/>
</dbReference>
<accession>E5XNS6</accession>
<feature type="domain" description="TNT" evidence="2">
    <location>
        <begin position="417"/>
        <end position="513"/>
    </location>
</feature>
<dbReference type="AlphaFoldDB" id="E5XNS6"/>
<feature type="domain" description="Outer membrane channel protein CpnT-like N-terminal" evidence="3">
    <location>
        <begin position="155"/>
        <end position="294"/>
    </location>
</feature>
<sequence length="515" mass="53126">MAVTPKPPPGGAGTPSGGGAALDPGGVLLSVVPDGLLNAGQVFSRVEAAMSAAASALGRELPGSGGMAGSDSGAQKWAEQYDPVATDPQHGPLATVTDLRNGAAMMRDLLAYSAANHRNADNPTAPVPAPGTMAQQTAQSVPKAFGGGSGGEPGWWTFIAKYTEGFLWPNGDPAKLQAVAAAYRAAAGFVREAAGHIPAAADLIGQQVAPEVPAAARWCSVLLDRMGDVAAQLDVLAASCGNYAHQIEEAHKQILEAAKDLAWQSVAIEVVGGVAAFFTAGIAEGVAQAGEASRLAAVGARIANICRNFGTLAEASGAPVLATVGGLAKTAAELQPLLDARAVLYLTTAGRDTLATEKKIQEIEAEAAKSEGLTIEEYEAKWGPRDGRTRWPDETSKDKPYAIPGTVRTADPAEMRGMTLDRYGYPKGGWLAPEGAPFGARGLPPESLGGDYTVYKVGDGPLPPGYRIEESKVAPWFGQPGGGTQYRIIGPDGDLARTAKLDELIRTGFLVEVKK</sequence>
<feature type="compositionally biased region" description="Basic and acidic residues" evidence="1">
    <location>
        <begin position="384"/>
        <end position="400"/>
    </location>
</feature>
<name>E5XNS6_SEGRC</name>
<dbReference type="InterPro" id="IPR057746">
    <property type="entry name" value="CpnT-like_N"/>
</dbReference>
<evidence type="ECO:0000259" key="2">
    <source>
        <dbReference type="Pfam" id="PF14021"/>
    </source>
</evidence>
<keyword evidence="5" id="KW-1185">Reference proteome</keyword>
<evidence type="ECO:0000256" key="1">
    <source>
        <dbReference type="SAM" id="MobiDB-lite"/>
    </source>
</evidence>
<comment type="caution">
    <text evidence="4">The sequence shown here is derived from an EMBL/GenBank/DDBJ whole genome shotgun (WGS) entry which is preliminary data.</text>
</comment>
<evidence type="ECO:0000259" key="3">
    <source>
        <dbReference type="Pfam" id="PF25547"/>
    </source>
</evidence>
<feature type="region of interest" description="Disordered" evidence="1">
    <location>
        <begin position="384"/>
        <end position="405"/>
    </location>
</feature>
<dbReference type="Pfam" id="PF14021">
    <property type="entry name" value="TNT"/>
    <property type="match status" value="1"/>
</dbReference>
<evidence type="ECO:0000313" key="5">
    <source>
        <dbReference type="Proteomes" id="UP000004816"/>
    </source>
</evidence>
<dbReference type="HOGENOM" id="CLU_530901_0_0_11"/>
<dbReference type="Proteomes" id="UP000004816">
    <property type="component" value="Unassembled WGS sequence"/>
</dbReference>
<dbReference type="Pfam" id="PF25547">
    <property type="entry name" value="WXG100_2"/>
    <property type="match status" value="1"/>
</dbReference>
<dbReference type="GO" id="GO:0050135">
    <property type="term" value="F:NADP+ nucleosidase activity"/>
    <property type="evidence" value="ECO:0007669"/>
    <property type="project" value="InterPro"/>
</dbReference>
<evidence type="ECO:0008006" key="6">
    <source>
        <dbReference type="Google" id="ProtNLM"/>
    </source>
</evidence>
<protein>
    <recommendedName>
        <fullName evidence="6">DUF4237 domain-containing protein</fullName>
    </recommendedName>
</protein>
<proteinExistence type="predicted"/>
<dbReference type="STRING" id="679197.HMPREF9336_01147"/>
<dbReference type="InterPro" id="IPR025331">
    <property type="entry name" value="TNT"/>
</dbReference>
<gene>
    <name evidence="4" type="ORF">HMPREF9336_01147</name>
</gene>
<dbReference type="OrthoDB" id="4504727at2"/>
<organism evidence="4 5">
    <name type="scientific">Segniliparus rugosus (strain ATCC BAA-974 / DSM 45345 / CCUG 50838 / CIP 108380 / JCM 13579 / CDC 945)</name>
    <dbReference type="NCBI Taxonomy" id="679197"/>
    <lineage>
        <taxon>Bacteria</taxon>
        <taxon>Bacillati</taxon>
        <taxon>Actinomycetota</taxon>
        <taxon>Actinomycetes</taxon>
        <taxon>Mycobacteriales</taxon>
        <taxon>Segniliparaceae</taxon>
        <taxon>Segniliparus</taxon>
    </lineage>
</organism>
<reference evidence="4 5" key="1">
    <citation type="journal article" date="2011" name="Stand. Genomic Sci.">
        <title>High quality draft genome sequence of Segniliparus rugosus CDC 945(T)= (ATCC BAA-974(T)).</title>
        <authorList>
            <person name="Earl A.M."/>
            <person name="Desjardins C.A."/>
            <person name="Fitzgerald M.G."/>
            <person name="Arachchi H.M."/>
            <person name="Zeng Q."/>
            <person name="Mehta T."/>
            <person name="Griggs A."/>
            <person name="Birren B.W."/>
            <person name="Toney N.C."/>
            <person name="Carr J."/>
            <person name="Posey J."/>
            <person name="Butler W.R."/>
        </authorList>
    </citation>
    <scope>NUCLEOTIDE SEQUENCE [LARGE SCALE GENOMIC DNA]</scope>
    <source>
        <strain evidence="5">ATCC BAA-974 / DSM 45345 / CCUG 50838 / CIP 108380 / JCM 13579 / CDC 945</strain>
    </source>
</reference>
<evidence type="ECO:0000313" key="4">
    <source>
        <dbReference type="EMBL" id="EFV13996.2"/>
    </source>
</evidence>